<dbReference type="AlphaFoldDB" id="A0A1I1I6V7"/>
<proteinExistence type="predicted"/>
<organism evidence="1 2">
    <name type="scientific">Pseudoalteromonas denitrificans DSM 6059</name>
    <dbReference type="NCBI Taxonomy" id="1123010"/>
    <lineage>
        <taxon>Bacteria</taxon>
        <taxon>Pseudomonadati</taxon>
        <taxon>Pseudomonadota</taxon>
        <taxon>Gammaproteobacteria</taxon>
        <taxon>Alteromonadales</taxon>
        <taxon>Pseudoalteromonadaceae</taxon>
        <taxon>Pseudoalteromonas</taxon>
    </lineage>
</organism>
<name>A0A1I1I6V7_9GAMM</name>
<reference evidence="1 2" key="1">
    <citation type="submission" date="2016-10" db="EMBL/GenBank/DDBJ databases">
        <authorList>
            <person name="de Groot N.N."/>
        </authorList>
    </citation>
    <scope>NUCLEOTIDE SEQUENCE [LARGE SCALE GENOMIC DNA]</scope>
    <source>
        <strain evidence="1 2">DSM 6059</strain>
    </source>
</reference>
<dbReference type="RefSeq" id="WP_091982238.1">
    <property type="nucleotide sequence ID" value="NZ_FOLO01000007.1"/>
</dbReference>
<evidence type="ECO:0008006" key="3">
    <source>
        <dbReference type="Google" id="ProtNLM"/>
    </source>
</evidence>
<gene>
    <name evidence="1" type="ORF">SAMN02745724_01410</name>
</gene>
<dbReference type="OrthoDB" id="8985246at2"/>
<accession>A0A1I1I6V7</accession>
<dbReference type="STRING" id="1123010.SAMN02745724_01410"/>
<dbReference type="Proteomes" id="UP000198862">
    <property type="component" value="Unassembled WGS sequence"/>
</dbReference>
<evidence type="ECO:0000313" key="1">
    <source>
        <dbReference type="EMBL" id="SFC32027.1"/>
    </source>
</evidence>
<keyword evidence="2" id="KW-1185">Reference proteome</keyword>
<dbReference type="EMBL" id="FOLO01000007">
    <property type="protein sequence ID" value="SFC32027.1"/>
    <property type="molecule type" value="Genomic_DNA"/>
</dbReference>
<protein>
    <recommendedName>
        <fullName evidence="3">Acyl-CoA dehydrogenase</fullName>
    </recommendedName>
</protein>
<evidence type="ECO:0000313" key="2">
    <source>
        <dbReference type="Proteomes" id="UP000198862"/>
    </source>
</evidence>
<sequence>MSDLKSIFGGFITDHLNADVPIPEHFKQITDNAVFSLLDSEILIEDNFSIRANLTEPKVKQPLESFAQTFVIDELTEQVKHTGFGAHFHQIIGLFGSIMLELTANETQLAQVNAWLEQGYFGHFLMTDSGGPSLNQWQTSLDTSADNWQLNIDKKWGIEAHNLGFIILVVRQPGKPFPLTFLIPPEQAKSLHQEKIGASYLDNLLQLGNAKGEIIVNRDQLLKKGGLGSVNRFLTLVRPRFVKSLMNHLLWLAANNRLTLDPKLNENINYLNAVADSCLAQTHFSMHSVDRVLALKFASNELLLNTVSQGKVAQFNDQRDLLGFTKMEGSSYRCFLEIYSKQKRVRR</sequence>